<accession>V4V5F6</accession>
<dbReference type="PANTHER" id="PTHR11926">
    <property type="entry name" value="GLUCOSYL/GLUCURONOSYL TRANSFERASES"/>
    <property type="match status" value="1"/>
</dbReference>
<dbReference type="OMA" id="SACGLIC"/>
<evidence type="ECO:0000256" key="1">
    <source>
        <dbReference type="ARBA" id="ARBA00009995"/>
    </source>
</evidence>
<sequence>MDGYVSCANPNSSCLGIINFIAENNCRFGHSYLTFFDLEIITLVLERKKEGLKQRAEMASLIDTQHPRRPHAVCVPHPAQGHINPMFQLAKLLHHKGFHITFVNTEFNQRRLLKSQGPDSLNAVPTFRFETIPDGLPPSDADATQDIPSLCDSTRRTCSAPFQELLTRLNNSALSNVNPPVTCIVSDWAMGFTLKASKQLNIPNVLFFTASACGFTGYVHYRHLVEKCIFPLKDLSYLTNGYMDSVIDWIPGMEGIQLKYLPSFIRSTDRDDFMVNFVITEIENAHNASALIFNTFDDLEPEVLEELSSIYPNIFTIGPLNQLVLNNEVSAHDSALSLIGSNLWKEQPGCLEWLDSKEQNSVVYVNFGSITVLTENQLVEFAWGLANSKRPFLWVIRPDIVNEATAVITQEFVEETKDRGMLASWCPQEQILRHPAVGGFLTHCGWNSTVESLCSGVAMLCWPFFAEQQTNCWFCQTKWGVGIEVNPRADRVEIEKRVRELMEGDSGKLMKEKALEWKLLAEKAAAGPNGSSYVNLDKLINDVLLTYLLSSYDNDREKMHN</sequence>
<evidence type="ECO:0000259" key="4">
    <source>
        <dbReference type="Pfam" id="PF26168"/>
    </source>
</evidence>
<reference evidence="5 6" key="1">
    <citation type="submission" date="2013-10" db="EMBL/GenBank/DDBJ databases">
        <authorList>
            <consortium name="International Citrus Genome Consortium"/>
            <person name="Jenkins J."/>
            <person name="Schmutz J."/>
            <person name="Prochnik S."/>
            <person name="Rokhsar D."/>
            <person name="Gmitter F."/>
            <person name="Ollitrault P."/>
            <person name="Machado M."/>
            <person name="Talon M."/>
            <person name="Wincker P."/>
            <person name="Jaillon O."/>
            <person name="Morgante M."/>
        </authorList>
    </citation>
    <scope>NUCLEOTIDE SEQUENCE</scope>
    <source>
        <strain evidence="6">cv. Clemenules</strain>
    </source>
</reference>
<keyword evidence="6" id="KW-1185">Reference proteome</keyword>
<proteinExistence type="inferred from homology"/>
<dbReference type="Gene3D" id="3.40.50.2000">
    <property type="entry name" value="Glycogen Phosphorylase B"/>
    <property type="match status" value="2"/>
</dbReference>
<keyword evidence="3" id="KW-0808">Transferase</keyword>
<dbReference type="KEGG" id="cic:CICLE_v10004031mg"/>
<dbReference type="SUPFAM" id="SSF53756">
    <property type="entry name" value="UDP-Glycosyltransferase/glycogen phosphorylase"/>
    <property type="match status" value="1"/>
</dbReference>
<dbReference type="EMBL" id="KI536799">
    <property type="protein sequence ID" value="ESR47204.1"/>
    <property type="molecule type" value="Genomic_DNA"/>
</dbReference>
<dbReference type="FunFam" id="3.40.50.2000:FF:000055">
    <property type="entry name" value="Glycosyltransferase"/>
    <property type="match status" value="1"/>
</dbReference>
<evidence type="ECO:0000256" key="3">
    <source>
        <dbReference type="ARBA" id="ARBA00022679"/>
    </source>
</evidence>
<protein>
    <recommendedName>
        <fullName evidence="4">Glycosyltransferase N-terminal domain-containing protein</fullName>
    </recommendedName>
</protein>
<dbReference type="Proteomes" id="UP000030687">
    <property type="component" value="Unassembled WGS sequence"/>
</dbReference>
<dbReference type="AlphaFoldDB" id="V4V5F6"/>
<name>V4V5F6_CITCL</name>
<dbReference type="InterPro" id="IPR058980">
    <property type="entry name" value="Glyco_transf_N"/>
</dbReference>
<feature type="domain" description="Glycosyltransferase N-terminal" evidence="4">
    <location>
        <begin position="73"/>
        <end position="215"/>
    </location>
</feature>
<keyword evidence="2" id="KW-0328">Glycosyltransferase</keyword>
<evidence type="ECO:0000256" key="2">
    <source>
        <dbReference type="ARBA" id="ARBA00022676"/>
    </source>
</evidence>
<evidence type="ECO:0000313" key="6">
    <source>
        <dbReference type="Proteomes" id="UP000030687"/>
    </source>
</evidence>
<dbReference type="FunFam" id="3.40.50.2000:FF:000027">
    <property type="entry name" value="Glycosyltransferase"/>
    <property type="match status" value="1"/>
</dbReference>
<gene>
    <name evidence="5" type="ORF">CICLE_v10004031mg</name>
</gene>
<evidence type="ECO:0000313" key="5">
    <source>
        <dbReference type="EMBL" id="ESR47204.1"/>
    </source>
</evidence>
<dbReference type="Pfam" id="PF26168">
    <property type="entry name" value="Glyco_transf_N"/>
    <property type="match status" value="1"/>
</dbReference>
<dbReference type="GO" id="GO:0080043">
    <property type="term" value="F:quercetin 3-O-glucosyltransferase activity"/>
    <property type="evidence" value="ECO:0007669"/>
    <property type="project" value="TreeGrafter"/>
</dbReference>
<dbReference type="InParanoid" id="V4V5F6"/>
<dbReference type="CDD" id="cd03784">
    <property type="entry name" value="GT1_Gtf-like"/>
    <property type="match status" value="1"/>
</dbReference>
<dbReference type="Gramene" id="ESR47204">
    <property type="protein sequence ID" value="ESR47204"/>
    <property type="gene ID" value="CICLE_v10004031mg"/>
</dbReference>
<dbReference type="eggNOG" id="KOG1192">
    <property type="taxonomic scope" value="Eukaryota"/>
</dbReference>
<organism evidence="5 6">
    <name type="scientific">Citrus clementina</name>
    <name type="common">Clementine</name>
    <name type="synonym">Citrus deliciosa x Citrus sinensis</name>
    <dbReference type="NCBI Taxonomy" id="85681"/>
    <lineage>
        <taxon>Eukaryota</taxon>
        <taxon>Viridiplantae</taxon>
        <taxon>Streptophyta</taxon>
        <taxon>Embryophyta</taxon>
        <taxon>Tracheophyta</taxon>
        <taxon>Spermatophyta</taxon>
        <taxon>Magnoliopsida</taxon>
        <taxon>eudicotyledons</taxon>
        <taxon>Gunneridae</taxon>
        <taxon>Pentapetalae</taxon>
        <taxon>rosids</taxon>
        <taxon>malvids</taxon>
        <taxon>Sapindales</taxon>
        <taxon>Rutaceae</taxon>
        <taxon>Aurantioideae</taxon>
        <taxon>Citrus</taxon>
    </lineage>
</organism>
<dbReference type="PANTHER" id="PTHR11926:SF1524">
    <property type="entry name" value="GLYCOSYLTRANSFERASE"/>
    <property type="match status" value="1"/>
</dbReference>
<dbReference type="Pfam" id="PF00201">
    <property type="entry name" value="UDPGT"/>
    <property type="match status" value="1"/>
</dbReference>
<dbReference type="InterPro" id="IPR002213">
    <property type="entry name" value="UDP_glucos_trans"/>
</dbReference>
<dbReference type="GO" id="GO:0080044">
    <property type="term" value="F:quercetin 7-O-glucosyltransferase activity"/>
    <property type="evidence" value="ECO:0007669"/>
    <property type="project" value="TreeGrafter"/>
</dbReference>
<comment type="similarity">
    <text evidence="1">Belongs to the UDP-glycosyltransferase family.</text>
</comment>